<dbReference type="PANTHER" id="PTHR36302:SF1">
    <property type="entry name" value="COPPER CHAPERONE PCU(A)C"/>
    <property type="match status" value="1"/>
</dbReference>
<evidence type="ECO:0000256" key="1">
    <source>
        <dbReference type="SAM" id="SignalP"/>
    </source>
</evidence>
<reference evidence="2 3" key="1">
    <citation type="submission" date="2018-11" db="EMBL/GenBank/DDBJ databases">
        <authorList>
            <person name="Ye M.-Q."/>
            <person name="Du Z.-J."/>
        </authorList>
    </citation>
    <scope>NUCLEOTIDE SEQUENCE [LARGE SCALE GENOMIC DNA]</scope>
    <source>
        <strain evidence="2 3">U0105</strain>
    </source>
</reference>
<dbReference type="Pfam" id="PF04314">
    <property type="entry name" value="PCuAC"/>
    <property type="match status" value="1"/>
</dbReference>
<evidence type="ECO:0000313" key="2">
    <source>
        <dbReference type="EMBL" id="RPJ66317.1"/>
    </source>
</evidence>
<feature type="chain" id="PRO_5018252928" evidence="1">
    <location>
        <begin position="21"/>
        <end position="142"/>
    </location>
</feature>
<gene>
    <name evidence="2" type="ORF">DRW07_09480</name>
</gene>
<dbReference type="Proteomes" id="UP000275281">
    <property type="component" value="Unassembled WGS sequence"/>
</dbReference>
<organism evidence="2 3">
    <name type="scientific">Alteromonas sediminis</name>
    <dbReference type="NCBI Taxonomy" id="2259342"/>
    <lineage>
        <taxon>Bacteria</taxon>
        <taxon>Pseudomonadati</taxon>
        <taxon>Pseudomonadota</taxon>
        <taxon>Gammaproteobacteria</taxon>
        <taxon>Alteromonadales</taxon>
        <taxon>Alteromonadaceae</taxon>
        <taxon>Alteromonas/Salinimonas group</taxon>
        <taxon>Alteromonas</taxon>
    </lineage>
</organism>
<dbReference type="InterPro" id="IPR007410">
    <property type="entry name" value="LpqE-like"/>
</dbReference>
<dbReference type="RefSeq" id="WP_124027676.1">
    <property type="nucleotide sequence ID" value="NZ_JBHRSN010000006.1"/>
</dbReference>
<comment type="caution">
    <text evidence="2">The sequence shown here is derived from an EMBL/GenBank/DDBJ whole genome shotgun (WGS) entry which is preliminary data.</text>
</comment>
<feature type="signal peptide" evidence="1">
    <location>
        <begin position="1"/>
        <end position="20"/>
    </location>
</feature>
<dbReference type="OrthoDB" id="9796962at2"/>
<protein>
    <submittedName>
        <fullName evidence="2">Copper chaperone PCu(A)C</fullName>
    </submittedName>
</protein>
<dbReference type="InterPro" id="IPR058248">
    <property type="entry name" value="Lxx211020-like"/>
</dbReference>
<dbReference type="Gene3D" id="2.60.40.1890">
    <property type="entry name" value="PCu(A)C copper chaperone"/>
    <property type="match status" value="1"/>
</dbReference>
<proteinExistence type="predicted"/>
<dbReference type="SUPFAM" id="SSF110087">
    <property type="entry name" value="DR1885-like metal-binding protein"/>
    <property type="match status" value="1"/>
</dbReference>
<keyword evidence="3" id="KW-1185">Reference proteome</keyword>
<name>A0A3N5XYR0_9ALTE</name>
<dbReference type="EMBL" id="RPOK01000003">
    <property type="protein sequence ID" value="RPJ66317.1"/>
    <property type="molecule type" value="Genomic_DNA"/>
</dbReference>
<dbReference type="AlphaFoldDB" id="A0A3N5XYR0"/>
<accession>A0A3N5XYR0</accession>
<keyword evidence="1" id="KW-0732">Signal</keyword>
<dbReference type="PANTHER" id="PTHR36302">
    <property type="entry name" value="BLR7088 PROTEIN"/>
    <property type="match status" value="1"/>
</dbReference>
<evidence type="ECO:0000313" key="3">
    <source>
        <dbReference type="Proteomes" id="UP000275281"/>
    </source>
</evidence>
<sequence>MRLVKVGLYALLFVSFFSFATIEVTDAKARATFAMAKTGAAYLTITNKGINADVLERVTVASTVAKTVEIHTVLMDGEMMRMQALSEGLSLPPKNTVTMQPGGIHLMLLELVSPLTEGDEIVLTLHFKDAEPKALRVPVVKM</sequence>
<dbReference type="InterPro" id="IPR036182">
    <property type="entry name" value="PCuAC_sf"/>
</dbReference>